<organism evidence="1">
    <name type="scientific">Siphoviridae sp. ct3R83</name>
    <dbReference type="NCBI Taxonomy" id="2827559"/>
    <lineage>
        <taxon>Viruses</taxon>
        <taxon>Duplodnaviria</taxon>
        <taxon>Heunggongvirae</taxon>
        <taxon>Uroviricota</taxon>
        <taxon>Caudoviricetes</taxon>
    </lineage>
</organism>
<protein>
    <submittedName>
        <fullName evidence="1">Uncharacterized protein</fullName>
    </submittedName>
</protein>
<accession>A0A8S5LPE8</accession>
<evidence type="ECO:0000313" key="1">
    <source>
        <dbReference type="EMBL" id="DAD71925.1"/>
    </source>
</evidence>
<proteinExistence type="predicted"/>
<dbReference type="EMBL" id="BK015889">
    <property type="protein sequence ID" value="DAD71925.1"/>
    <property type="molecule type" value="Genomic_DNA"/>
</dbReference>
<name>A0A8S5LPE8_9CAUD</name>
<sequence length="29" mass="3386">MKVFLFLFFCSHLKPLRESNPLAYNLSGI</sequence>
<reference evidence="1" key="1">
    <citation type="journal article" date="2021" name="Proc. Natl. Acad. Sci. U.S.A.">
        <title>A Catalog of Tens of Thousands of Viruses from Human Metagenomes Reveals Hidden Associations with Chronic Diseases.</title>
        <authorList>
            <person name="Tisza M.J."/>
            <person name="Buck C.B."/>
        </authorList>
    </citation>
    <scope>NUCLEOTIDE SEQUENCE</scope>
    <source>
        <strain evidence="1">Ct3R83</strain>
    </source>
</reference>